<dbReference type="Gramene" id="OIT01173">
    <property type="protein sequence ID" value="OIT01173"/>
    <property type="gene ID" value="A4A49_19760"/>
</dbReference>
<dbReference type="SUPFAM" id="SSF56219">
    <property type="entry name" value="DNase I-like"/>
    <property type="match status" value="1"/>
</dbReference>
<evidence type="ECO:0000313" key="3">
    <source>
        <dbReference type="EMBL" id="OIT01173.1"/>
    </source>
</evidence>
<dbReference type="Proteomes" id="UP000187609">
    <property type="component" value="Unassembled WGS sequence"/>
</dbReference>
<evidence type="ECO:0000259" key="2">
    <source>
        <dbReference type="Pfam" id="PF14111"/>
    </source>
</evidence>
<evidence type="ECO:0000313" key="4">
    <source>
        <dbReference type="Proteomes" id="UP000187609"/>
    </source>
</evidence>
<gene>
    <name evidence="3" type="ORF">A4A49_19760</name>
</gene>
<dbReference type="Pfam" id="PF14111">
    <property type="entry name" value="DUF4283"/>
    <property type="match status" value="1"/>
</dbReference>
<feature type="region of interest" description="Disordered" evidence="1">
    <location>
        <begin position="195"/>
        <end position="263"/>
    </location>
</feature>
<dbReference type="InterPro" id="IPR025558">
    <property type="entry name" value="DUF4283"/>
</dbReference>
<dbReference type="InterPro" id="IPR036691">
    <property type="entry name" value="Endo/exonu/phosph_ase_sf"/>
</dbReference>
<dbReference type="PANTHER" id="PTHR31286">
    <property type="entry name" value="GLYCINE-RICH CELL WALL STRUCTURAL PROTEIN 1.8-LIKE"/>
    <property type="match status" value="1"/>
</dbReference>
<comment type="caution">
    <text evidence="3">The sequence shown here is derived from an EMBL/GenBank/DDBJ whole genome shotgun (WGS) entry which is preliminary data.</text>
</comment>
<feature type="domain" description="DUF4283" evidence="2">
    <location>
        <begin position="2"/>
        <end position="80"/>
    </location>
</feature>
<protein>
    <recommendedName>
        <fullName evidence="2">DUF4283 domain-containing protein</fullName>
    </recommendedName>
</protein>
<feature type="compositionally biased region" description="Polar residues" evidence="1">
    <location>
        <begin position="198"/>
        <end position="237"/>
    </location>
</feature>
<name>A0A1J6I818_NICAT</name>
<dbReference type="AlphaFoldDB" id="A0A1J6I818"/>
<dbReference type="PANTHER" id="PTHR31286:SF164">
    <property type="entry name" value="ZINC FINGER, CCHC-TYPE"/>
    <property type="match status" value="1"/>
</dbReference>
<feature type="compositionally biased region" description="Polar residues" evidence="1">
    <location>
        <begin position="248"/>
        <end position="263"/>
    </location>
</feature>
<feature type="region of interest" description="Disordered" evidence="1">
    <location>
        <begin position="293"/>
        <end position="348"/>
    </location>
</feature>
<reference evidence="3" key="1">
    <citation type="submission" date="2016-11" db="EMBL/GenBank/DDBJ databases">
        <title>The genome of Nicotiana attenuata.</title>
        <authorList>
            <person name="Xu S."/>
            <person name="Brockmoeller T."/>
            <person name="Gaquerel E."/>
            <person name="Navarro A."/>
            <person name="Kuhl H."/>
            <person name="Gase K."/>
            <person name="Ling Z."/>
            <person name="Zhou W."/>
            <person name="Kreitzer C."/>
            <person name="Stanke M."/>
            <person name="Tang H."/>
            <person name="Lyons E."/>
            <person name="Pandey P."/>
            <person name="Pandey S.P."/>
            <person name="Timmermann B."/>
            <person name="Baldwin I.T."/>
        </authorList>
    </citation>
    <scope>NUCLEOTIDE SEQUENCE [LARGE SCALE GENOMIC DNA]</scope>
    <source>
        <strain evidence="3">UT</strain>
    </source>
</reference>
<proteinExistence type="predicted"/>
<dbReference type="EMBL" id="MJEQ01037189">
    <property type="protein sequence ID" value="OIT01173.1"/>
    <property type="molecule type" value="Genomic_DNA"/>
</dbReference>
<accession>A0A1J6I818</accession>
<dbReference type="InterPro" id="IPR040256">
    <property type="entry name" value="At4g02000-like"/>
</dbReference>
<sequence length="985" mass="113790">MTIVGKFIRTLPSIERIRIEFAKVIKVKGSLKIGVKDLRHVFIDVENEEDFKNIYSRDFIHLDANNSMKIVKWTPDFQPDAETTLAPVWINLPDLPWHYYEWDALCRIVGPIGTPIVMDKATLSKTRPTTAKLRVEIDLAKPLITEVFVETRNSRDELEMFEQKIEYETIPAYCFHCKLQEHSEEKCRVLHPELQKNPGRNRNLWSNEQGNQETNGISNRQAKWDNNSATSSAQANHPKQREDLPKDANNNTNMKQAESQTQCSAKKIIEEGSNMFESLKDSAESVEVETTQYLGDDKGDPSMEITPQQVHKSTKWDKAKDSKEKKKANKKQAKLSVKTTKDGSSSRPNVVEEFLQEAMANLVCVNEKGAKDIDNRRTKFKNKISIPENTLQQNAMKVGQSYSSSGTLSWPALNFPQGKILEKNKNKEKEKKRGIGSKGSLERLQTIKQQFHLPLICLQEPMVDNSKLEKYKRRLDMQHGFHNCSNKIWILWNNDITVDIIMDKEQHVHFKVTHNNGPGFFLTVVYAKCTEDLRTELWSDMKNILNYIQEPWGVFRDFNVITTSDEKKGGRCYIMEESLDFIECLNECGLQDAGFIGSIFTWCDNRDPPSTIWKRLDRMVYNSAWFDTLNATTVTHLSRACSDHAPLVVKINNETTQHIKYFKFLNFWTDHHEYIQTVQNAWEEEVIGNPINILHQKLKRTSNSPSTWSRQTFGDIFEEPKRLEAQLRILEDNCVKNNTPDNRCELSRCKAEFTRYLKIQNSMLRQKARIKWLDEGDSNTAYFHGIIKDNRRKLAIRKIKDDQNQWLEGNDAVVEGAIRFYQQLFTQDNRYDDFSSLNCLERCIFDEDNSMLTDLPSLQEAKNNVFSIDADSSLGPDGFSGCFYQKTWQVIGHDVHKAKYLSGNHPCNALWQNGNSHWWKALCEIKEIAETNIHWTVGNGNVSFWEANEPVDKLAALSHGVNGIHTFNSFSELPRQVRGMVNMDR</sequence>
<evidence type="ECO:0000256" key="1">
    <source>
        <dbReference type="SAM" id="MobiDB-lite"/>
    </source>
</evidence>
<dbReference type="OMA" id="CYIMEES"/>
<dbReference type="Gene3D" id="3.60.10.10">
    <property type="entry name" value="Endonuclease/exonuclease/phosphatase"/>
    <property type="match status" value="1"/>
</dbReference>
<keyword evidence="4" id="KW-1185">Reference proteome</keyword>
<feature type="compositionally biased region" description="Basic and acidic residues" evidence="1">
    <location>
        <begin position="314"/>
        <end position="324"/>
    </location>
</feature>
<organism evidence="3 4">
    <name type="scientific">Nicotiana attenuata</name>
    <name type="common">Coyote tobacco</name>
    <dbReference type="NCBI Taxonomy" id="49451"/>
    <lineage>
        <taxon>Eukaryota</taxon>
        <taxon>Viridiplantae</taxon>
        <taxon>Streptophyta</taxon>
        <taxon>Embryophyta</taxon>
        <taxon>Tracheophyta</taxon>
        <taxon>Spermatophyta</taxon>
        <taxon>Magnoliopsida</taxon>
        <taxon>eudicotyledons</taxon>
        <taxon>Gunneridae</taxon>
        <taxon>Pentapetalae</taxon>
        <taxon>asterids</taxon>
        <taxon>lamiids</taxon>
        <taxon>Solanales</taxon>
        <taxon>Solanaceae</taxon>
        <taxon>Nicotianoideae</taxon>
        <taxon>Nicotianeae</taxon>
        <taxon>Nicotiana</taxon>
    </lineage>
</organism>